<protein>
    <submittedName>
        <fullName evidence="1">Uncharacterized protein</fullName>
    </submittedName>
</protein>
<accession>A0ABQ9I7I7</accession>
<name>A0ABQ9I7I7_9NEOP</name>
<sequence length="80" mass="9212">MHIMSRQFGNSYLHILDDKDAFLRAAVMQTAISGFEKIWNMSTELECNPGSFKLLTIPLTHQARMNNCHEMVDNPLQEET</sequence>
<gene>
    <name evidence="1" type="ORF">PR048_005205</name>
</gene>
<evidence type="ECO:0000313" key="2">
    <source>
        <dbReference type="Proteomes" id="UP001159363"/>
    </source>
</evidence>
<reference evidence="1 2" key="1">
    <citation type="submission" date="2023-02" db="EMBL/GenBank/DDBJ databases">
        <title>LHISI_Scaffold_Assembly.</title>
        <authorList>
            <person name="Stuart O.P."/>
            <person name="Cleave R."/>
            <person name="Magrath M.J.L."/>
            <person name="Mikheyev A.S."/>
        </authorList>
    </citation>
    <scope>NUCLEOTIDE SEQUENCE [LARGE SCALE GENOMIC DNA]</scope>
    <source>
        <strain evidence="1">Daus_M_001</strain>
        <tissue evidence="1">Leg muscle</tissue>
    </source>
</reference>
<dbReference type="Proteomes" id="UP001159363">
    <property type="component" value="Chromosome 2"/>
</dbReference>
<keyword evidence="2" id="KW-1185">Reference proteome</keyword>
<evidence type="ECO:0000313" key="1">
    <source>
        <dbReference type="EMBL" id="KAJ8892624.1"/>
    </source>
</evidence>
<dbReference type="EMBL" id="JARBHB010000002">
    <property type="protein sequence ID" value="KAJ8892624.1"/>
    <property type="molecule type" value="Genomic_DNA"/>
</dbReference>
<proteinExistence type="predicted"/>
<organism evidence="1 2">
    <name type="scientific">Dryococelus australis</name>
    <dbReference type="NCBI Taxonomy" id="614101"/>
    <lineage>
        <taxon>Eukaryota</taxon>
        <taxon>Metazoa</taxon>
        <taxon>Ecdysozoa</taxon>
        <taxon>Arthropoda</taxon>
        <taxon>Hexapoda</taxon>
        <taxon>Insecta</taxon>
        <taxon>Pterygota</taxon>
        <taxon>Neoptera</taxon>
        <taxon>Polyneoptera</taxon>
        <taxon>Phasmatodea</taxon>
        <taxon>Verophasmatodea</taxon>
        <taxon>Anareolatae</taxon>
        <taxon>Phasmatidae</taxon>
        <taxon>Eurycanthinae</taxon>
        <taxon>Dryococelus</taxon>
    </lineage>
</organism>
<comment type="caution">
    <text evidence="1">The sequence shown here is derived from an EMBL/GenBank/DDBJ whole genome shotgun (WGS) entry which is preliminary data.</text>
</comment>